<protein>
    <recommendedName>
        <fullName evidence="3">Protein YOP1</fullName>
    </recommendedName>
</protein>
<evidence type="ECO:0000313" key="2">
    <source>
        <dbReference type="Proteomes" id="UP001219525"/>
    </source>
</evidence>
<evidence type="ECO:0000313" key="1">
    <source>
        <dbReference type="EMBL" id="KAJ7228158.1"/>
    </source>
</evidence>
<dbReference type="Proteomes" id="UP001219525">
    <property type="component" value="Unassembled WGS sequence"/>
</dbReference>
<proteinExistence type="predicted"/>
<accession>A0AAD6YS38</accession>
<comment type="caution">
    <text evidence="1">The sequence shown here is derived from an EMBL/GenBank/DDBJ whole genome shotgun (WGS) entry which is preliminary data.</text>
</comment>
<dbReference type="AlphaFoldDB" id="A0AAD6YS38"/>
<dbReference type="InterPro" id="IPR004345">
    <property type="entry name" value="TB2_DP1_HVA22"/>
</dbReference>
<name>A0AAD6YS38_9AGAR</name>
<organism evidence="1 2">
    <name type="scientific">Mycena pura</name>
    <dbReference type="NCBI Taxonomy" id="153505"/>
    <lineage>
        <taxon>Eukaryota</taxon>
        <taxon>Fungi</taxon>
        <taxon>Dikarya</taxon>
        <taxon>Basidiomycota</taxon>
        <taxon>Agaricomycotina</taxon>
        <taxon>Agaricomycetes</taxon>
        <taxon>Agaricomycetidae</taxon>
        <taxon>Agaricales</taxon>
        <taxon>Marasmiineae</taxon>
        <taxon>Mycenaceae</taxon>
        <taxon>Mycena</taxon>
    </lineage>
</organism>
<sequence>MALGVHLLRLMMLLLNIYDTYKVLKRPRRSARSAGQPAARALSQRKRQMKGCLAVWIVWCCFMTYESIAEGVVSLLIPFYDTAKSLVLMFLILTRARGAEPIFLHVIRPLVKPYTASLDAVANVAHMFGDFVFLLSMYPFRLMWEWWQAHWESAADEAQHAMHSILQHPSSLQPGGGQRRSVPVGPVRGDVRFPFVTAHRQPSADGTCHSRNLASASVLICR</sequence>
<keyword evidence="2" id="KW-1185">Reference proteome</keyword>
<dbReference type="Pfam" id="PF03134">
    <property type="entry name" value="TB2_DP1_HVA22"/>
    <property type="match status" value="1"/>
</dbReference>
<gene>
    <name evidence="1" type="ORF">GGX14DRAFT_412111</name>
</gene>
<evidence type="ECO:0008006" key="3">
    <source>
        <dbReference type="Google" id="ProtNLM"/>
    </source>
</evidence>
<reference evidence="1" key="1">
    <citation type="submission" date="2023-03" db="EMBL/GenBank/DDBJ databases">
        <title>Massive genome expansion in bonnet fungi (Mycena s.s.) driven by repeated elements and novel gene families across ecological guilds.</title>
        <authorList>
            <consortium name="Lawrence Berkeley National Laboratory"/>
            <person name="Harder C.B."/>
            <person name="Miyauchi S."/>
            <person name="Viragh M."/>
            <person name="Kuo A."/>
            <person name="Thoen E."/>
            <person name="Andreopoulos B."/>
            <person name="Lu D."/>
            <person name="Skrede I."/>
            <person name="Drula E."/>
            <person name="Henrissat B."/>
            <person name="Morin E."/>
            <person name="Kohler A."/>
            <person name="Barry K."/>
            <person name="LaButti K."/>
            <person name="Morin E."/>
            <person name="Salamov A."/>
            <person name="Lipzen A."/>
            <person name="Mereny Z."/>
            <person name="Hegedus B."/>
            <person name="Baldrian P."/>
            <person name="Stursova M."/>
            <person name="Weitz H."/>
            <person name="Taylor A."/>
            <person name="Grigoriev I.V."/>
            <person name="Nagy L.G."/>
            <person name="Martin F."/>
            <person name="Kauserud H."/>
        </authorList>
    </citation>
    <scope>NUCLEOTIDE SEQUENCE</scope>
    <source>
        <strain evidence="1">9144</strain>
    </source>
</reference>
<dbReference type="EMBL" id="JARJCW010000002">
    <property type="protein sequence ID" value="KAJ7228158.1"/>
    <property type="molecule type" value="Genomic_DNA"/>
</dbReference>